<dbReference type="STRING" id="177437.HRM2_47190"/>
<reference evidence="8 9" key="1">
    <citation type="journal article" date="2009" name="Environ. Microbiol.">
        <title>Genome sequence of Desulfobacterium autotrophicum HRM2, a marine sulfate reducer oxidizing organic carbon completely to carbon dioxide.</title>
        <authorList>
            <person name="Strittmatter A.W."/>
            <person name="Liesegang H."/>
            <person name="Rabus R."/>
            <person name="Decker I."/>
            <person name="Amann J."/>
            <person name="Andres S."/>
            <person name="Henne A."/>
            <person name="Fricke W.F."/>
            <person name="Martinez-Arias R."/>
            <person name="Bartels D."/>
            <person name="Goesmann A."/>
            <person name="Krause L."/>
            <person name="Puehler A."/>
            <person name="Klenk H.P."/>
            <person name="Richter M."/>
            <person name="Schuler M."/>
            <person name="Gloeckner F.O."/>
            <person name="Meyerdierks A."/>
            <person name="Gottschalk G."/>
            <person name="Amann R."/>
        </authorList>
    </citation>
    <scope>NUCLEOTIDE SEQUENCE [LARGE SCALE GENOMIC DNA]</scope>
    <source>
        <strain evidence="9">ATCC 43914 / DSM 3382 / HRM2</strain>
    </source>
</reference>
<dbReference type="SUPFAM" id="SSF102114">
    <property type="entry name" value="Radical SAM enzymes"/>
    <property type="match status" value="1"/>
</dbReference>
<name>C0QHA9_DESAH</name>
<dbReference type="PANTHER" id="PTHR43787">
    <property type="entry name" value="FEMO COFACTOR BIOSYNTHESIS PROTEIN NIFB-RELATED"/>
    <property type="match status" value="1"/>
</dbReference>
<keyword evidence="9" id="KW-1185">Reference proteome</keyword>
<dbReference type="Proteomes" id="UP000000442">
    <property type="component" value="Chromosome"/>
</dbReference>
<organism evidence="8 9">
    <name type="scientific">Desulforapulum autotrophicum (strain ATCC 43914 / DSM 3382 / VKM B-1955 / HRM2)</name>
    <name type="common">Desulfobacterium autotrophicum</name>
    <dbReference type="NCBI Taxonomy" id="177437"/>
    <lineage>
        <taxon>Bacteria</taxon>
        <taxon>Pseudomonadati</taxon>
        <taxon>Thermodesulfobacteriota</taxon>
        <taxon>Desulfobacteria</taxon>
        <taxon>Desulfobacterales</taxon>
        <taxon>Desulfobacteraceae</taxon>
        <taxon>Desulforapulum</taxon>
    </lineage>
</organism>
<dbReference type="SFLD" id="SFLDS00029">
    <property type="entry name" value="Radical_SAM"/>
    <property type="match status" value="1"/>
</dbReference>
<dbReference type="PROSITE" id="PS51918">
    <property type="entry name" value="RADICAL_SAM"/>
    <property type="match status" value="1"/>
</dbReference>
<comment type="cofactor">
    <cofactor evidence="1">
        <name>[4Fe-4S] cluster</name>
        <dbReference type="ChEBI" id="CHEBI:49883"/>
    </cofactor>
</comment>
<dbReference type="KEGG" id="dat:HRM2_47190"/>
<evidence type="ECO:0000256" key="6">
    <source>
        <dbReference type="ARBA" id="ARBA00023014"/>
    </source>
</evidence>
<keyword evidence="4" id="KW-0479">Metal-binding</keyword>
<dbReference type="GO" id="GO:0046872">
    <property type="term" value="F:metal ion binding"/>
    <property type="evidence" value="ECO:0007669"/>
    <property type="project" value="UniProtKB-KW"/>
</dbReference>
<gene>
    <name evidence="8" type="ordered locus">HRM2_47190</name>
</gene>
<keyword evidence="3" id="KW-0949">S-adenosyl-L-methionine</keyword>
<dbReference type="InterPro" id="IPR006638">
    <property type="entry name" value="Elp3/MiaA/NifB-like_rSAM"/>
</dbReference>
<accession>C0QHA9</accession>
<evidence type="ECO:0000313" key="8">
    <source>
        <dbReference type="EMBL" id="ACN17768.1"/>
    </source>
</evidence>
<keyword evidence="5" id="KW-0408">Iron</keyword>
<dbReference type="SMART" id="SM00729">
    <property type="entry name" value="Elp3"/>
    <property type="match status" value="1"/>
</dbReference>
<evidence type="ECO:0000256" key="5">
    <source>
        <dbReference type="ARBA" id="ARBA00023004"/>
    </source>
</evidence>
<dbReference type="InterPro" id="IPR013785">
    <property type="entry name" value="Aldolase_TIM"/>
</dbReference>
<dbReference type="EMBL" id="CP001087">
    <property type="protein sequence ID" value="ACN17768.1"/>
    <property type="molecule type" value="Genomic_DNA"/>
</dbReference>
<dbReference type="CDD" id="cd01335">
    <property type="entry name" value="Radical_SAM"/>
    <property type="match status" value="1"/>
</dbReference>
<sequence>MSSKNVSGPVPFRQLGKSIIINNISPRICTYSCVYCHLDKPPKIIMYRCVFHDSNTLVEETKIKLINAQANNESIEYLTIVSDGEPTLDVKLGLLIDRLRPLGIKIAVITNSSLLHRADVQYALGKADLVSFKIDTLDEKTWRKINRPHNIIKFDVMLDGICSFAKKFTGQIVTETMLIKGLNDDMIDIEKTADFIRGINCATAYLSIPTQPPVEKWVEPPEEQTLKQAYQVFDNRGINTEYLIPDSAPAMGVVKA</sequence>
<dbReference type="HOGENOM" id="CLU_058377_0_0_7"/>
<evidence type="ECO:0000256" key="1">
    <source>
        <dbReference type="ARBA" id="ARBA00001966"/>
    </source>
</evidence>
<proteinExistence type="predicted"/>
<dbReference type="RefSeq" id="WP_015906478.1">
    <property type="nucleotide sequence ID" value="NC_012108.1"/>
</dbReference>
<keyword evidence="8" id="KW-0436">Ligase</keyword>
<evidence type="ECO:0000256" key="2">
    <source>
        <dbReference type="ARBA" id="ARBA00022485"/>
    </source>
</evidence>
<dbReference type="PANTHER" id="PTHR43787:SF11">
    <property type="entry name" value="UPF0026 PROTEIN SLR1464"/>
    <property type="match status" value="1"/>
</dbReference>
<dbReference type="EC" id="6.2.1.13" evidence="8"/>
<dbReference type="eggNOG" id="COG0731">
    <property type="taxonomic scope" value="Bacteria"/>
</dbReference>
<feature type="domain" description="Radical SAM core" evidence="7">
    <location>
        <begin position="14"/>
        <end position="243"/>
    </location>
</feature>
<dbReference type="GO" id="GO:0043758">
    <property type="term" value="F:acetate-CoA ligase (ADP-forming) activity"/>
    <property type="evidence" value="ECO:0007669"/>
    <property type="project" value="UniProtKB-EC"/>
</dbReference>
<evidence type="ECO:0000259" key="7">
    <source>
        <dbReference type="PROSITE" id="PS51918"/>
    </source>
</evidence>
<evidence type="ECO:0000313" key="9">
    <source>
        <dbReference type="Proteomes" id="UP000000442"/>
    </source>
</evidence>
<dbReference type="InterPro" id="IPR040084">
    <property type="entry name" value="GTPase_Obg"/>
</dbReference>
<protein>
    <submittedName>
        <fullName evidence="8">SucD4</fullName>
        <ecNumber evidence="8">6.2.1.13</ecNumber>
    </submittedName>
</protein>
<dbReference type="Gene3D" id="3.20.20.70">
    <property type="entry name" value="Aldolase class I"/>
    <property type="match status" value="1"/>
</dbReference>
<dbReference type="AlphaFoldDB" id="C0QHA9"/>
<evidence type="ECO:0000256" key="4">
    <source>
        <dbReference type="ARBA" id="ARBA00022723"/>
    </source>
</evidence>
<keyword evidence="6" id="KW-0411">Iron-sulfur</keyword>
<evidence type="ECO:0000256" key="3">
    <source>
        <dbReference type="ARBA" id="ARBA00022691"/>
    </source>
</evidence>
<dbReference type="GO" id="GO:0051539">
    <property type="term" value="F:4 iron, 4 sulfur cluster binding"/>
    <property type="evidence" value="ECO:0007669"/>
    <property type="project" value="UniProtKB-KW"/>
</dbReference>
<dbReference type="OrthoDB" id="9800840at2"/>
<dbReference type="SFLD" id="SFLDG01083">
    <property type="entry name" value="Uncharacterised_Radical_SAM_Su"/>
    <property type="match status" value="1"/>
</dbReference>
<dbReference type="Pfam" id="PF04055">
    <property type="entry name" value="Radical_SAM"/>
    <property type="match status" value="1"/>
</dbReference>
<dbReference type="InterPro" id="IPR007197">
    <property type="entry name" value="rSAM"/>
</dbReference>
<dbReference type="InterPro" id="IPR058240">
    <property type="entry name" value="rSAM_sf"/>
</dbReference>
<keyword evidence="2" id="KW-0004">4Fe-4S</keyword>